<sequence>MSESSAITARATPYRWRSVDAAPASGHSGKTHRNKNNSWKWTRGRENSPYPSEFWKAGPPVFSVLAPGIKMEAIFFSETQKEPAALGYIRFGKDRTLKQTSLSYSKSNALGRSVVTLSSAFGADVGQYPRLPEYQPRPEAKLAKQSYPRFGADDNLGKAWTDGVDGNGVGGGFDSIPIYNTVTSKVPARVLVYRLTEKKEGVREAEGMAHNRSKEFIKENREFGG</sequence>
<gene>
    <name evidence="2" type="ORF">H0235_014966</name>
</gene>
<dbReference type="EMBL" id="JACSDY010000016">
    <property type="protein sequence ID" value="KAF7404272.1"/>
    <property type="molecule type" value="Genomic_DNA"/>
</dbReference>
<name>A0A834KCQ5_VESPE</name>
<evidence type="ECO:0000313" key="2">
    <source>
        <dbReference type="EMBL" id="KAF7404272.1"/>
    </source>
</evidence>
<dbReference type="Proteomes" id="UP000600918">
    <property type="component" value="Unassembled WGS sequence"/>
</dbReference>
<proteinExistence type="predicted"/>
<accession>A0A834KCQ5</accession>
<keyword evidence="3" id="KW-1185">Reference proteome</keyword>
<feature type="region of interest" description="Disordered" evidence="1">
    <location>
        <begin position="18"/>
        <end position="43"/>
    </location>
</feature>
<reference evidence="2" key="1">
    <citation type="journal article" date="2020" name="G3 (Bethesda)">
        <title>High-Quality Assemblies for Three Invasive Social Wasps from the &lt;i&gt;Vespula&lt;/i&gt; Genus.</title>
        <authorList>
            <person name="Harrop T.W.R."/>
            <person name="Guhlin J."/>
            <person name="McLaughlin G.M."/>
            <person name="Permina E."/>
            <person name="Stockwell P."/>
            <person name="Gilligan J."/>
            <person name="Le Lec M.F."/>
            <person name="Gruber M.A.M."/>
            <person name="Quinn O."/>
            <person name="Lovegrove M."/>
            <person name="Duncan E.J."/>
            <person name="Remnant E.J."/>
            <person name="Van Eeckhoven J."/>
            <person name="Graham B."/>
            <person name="Knapp R.A."/>
            <person name="Langford K.W."/>
            <person name="Kronenberg Z."/>
            <person name="Press M.O."/>
            <person name="Eacker S.M."/>
            <person name="Wilson-Rankin E.E."/>
            <person name="Purcell J."/>
            <person name="Lester P.J."/>
            <person name="Dearden P.K."/>
        </authorList>
    </citation>
    <scope>NUCLEOTIDE SEQUENCE</scope>
    <source>
        <strain evidence="2">Volc-1</strain>
    </source>
</reference>
<evidence type="ECO:0000256" key="1">
    <source>
        <dbReference type="SAM" id="MobiDB-lite"/>
    </source>
</evidence>
<organism evidence="2 3">
    <name type="scientific">Vespula pensylvanica</name>
    <name type="common">Western yellow jacket</name>
    <name type="synonym">Wasp</name>
    <dbReference type="NCBI Taxonomy" id="30213"/>
    <lineage>
        <taxon>Eukaryota</taxon>
        <taxon>Metazoa</taxon>
        <taxon>Ecdysozoa</taxon>
        <taxon>Arthropoda</taxon>
        <taxon>Hexapoda</taxon>
        <taxon>Insecta</taxon>
        <taxon>Pterygota</taxon>
        <taxon>Neoptera</taxon>
        <taxon>Endopterygota</taxon>
        <taxon>Hymenoptera</taxon>
        <taxon>Apocrita</taxon>
        <taxon>Aculeata</taxon>
        <taxon>Vespoidea</taxon>
        <taxon>Vespidae</taxon>
        <taxon>Vespinae</taxon>
        <taxon>Vespula</taxon>
    </lineage>
</organism>
<protein>
    <submittedName>
        <fullName evidence="2">Uncharacterized protein</fullName>
    </submittedName>
</protein>
<comment type="caution">
    <text evidence="2">The sequence shown here is derived from an EMBL/GenBank/DDBJ whole genome shotgun (WGS) entry which is preliminary data.</text>
</comment>
<dbReference type="AlphaFoldDB" id="A0A834KCQ5"/>
<evidence type="ECO:0000313" key="3">
    <source>
        <dbReference type="Proteomes" id="UP000600918"/>
    </source>
</evidence>